<keyword evidence="3" id="KW-0472">Membrane</keyword>
<evidence type="ECO:0000256" key="1">
    <source>
        <dbReference type="ARBA" id="ARBA00004123"/>
    </source>
</evidence>
<dbReference type="PANTHER" id="PTHR13213">
    <property type="entry name" value="MYB-BINDING PROTEIN 1A FAMILY MEMBER"/>
    <property type="match status" value="1"/>
</dbReference>
<evidence type="ECO:0000256" key="3">
    <source>
        <dbReference type="SAM" id="Phobius"/>
    </source>
</evidence>
<protein>
    <submittedName>
        <fullName evidence="7">RICTOR_N domain-containing protein</fullName>
    </submittedName>
</protein>
<name>A0A0N4UIY0_DRAME</name>
<feature type="transmembrane region" description="Helical" evidence="3">
    <location>
        <begin position="122"/>
        <end position="140"/>
    </location>
</feature>
<dbReference type="GO" id="GO:0005730">
    <property type="term" value="C:nucleolus"/>
    <property type="evidence" value="ECO:0007669"/>
    <property type="project" value="InterPro"/>
</dbReference>
<comment type="subcellular location">
    <subcellularLocation>
        <location evidence="1">Nucleus</location>
    </subcellularLocation>
</comment>
<dbReference type="Proteomes" id="UP000274756">
    <property type="component" value="Unassembled WGS sequence"/>
</dbReference>
<reference evidence="4 6" key="2">
    <citation type="submission" date="2018-11" db="EMBL/GenBank/DDBJ databases">
        <authorList>
            <consortium name="Pathogen Informatics"/>
        </authorList>
    </citation>
    <scope>NUCLEOTIDE SEQUENCE [LARGE SCALE GENOMIC DNA]</scope>
</reference>
<evidence type="ECO:0000313" key="5">
    <source>
        <dbReference type="Proteomes" id="UP000038040"/>
    </source>
</evidence>
<reference evidence="7" key="1">
    <citation type="submission" date="2017-02" db="UniProtKB">
        <authorList>
            <consortium name="WormBaseParasite"/>
        </authorList>
    </citation>
    <scope>IDENTIFICATION</scope>
</reference>
<dbReference type="GO" id="GO:0043565">
    <property type="term" value="F:sequence-specific DNA binding"/>
    <property type="evidence" value="ECO:0007669"/>
    <property type="project" value="TreeGrafter"/>
</dbReference>
<dbReference type="EMBL" id="UYYG01000034">
    <property type="protein sequence ID" value="VDN51877.1"/>
    <property type="molecule type" value="Genomic_DNA"/>
</dbReference>
<gene>
    <name evidence="4" type="ORF">DME_LOCUS1850</name>
</gene>
<dbReference type="PANTHER" id="PTHR13213:SF2">
    <property type="entry name" value="MYB-BINDING PROTEIN 1A"/>
    <property type="match status" value="1"/>
</dbReference>
<keyword evidence="3" id="KW-1133">Transmembrane helix</keyword>
<keyword evidence="3" id="KW-0812">Transmembrane</keyword>
<feature type="transmembrane region" description="Helical" evidence="3">
    <location>
        <begin position="25"/>
        <end position="51"/>
    </location>
</feature>
<evidence type="ECO:0000256" key="2">
    <source>
        <dbReference type="ARBA" id="ARBA00023242"/>
    </source>
</evidence>
<dbReference type="GO" id="GO:0003714">
    <property type="term" value="F:transcription corepressor activity"/>
    <property type="evidence" value="ECO:0007669"/>
    <property type="project" value="TreeGrafter"/>
</dbReference>
<keyword evidence="2" id="KW-0539">Nucleus</keyword>
<dbReference type="Proteomes" id="UP000038040">
    <property type="component" value="Unplaced"/>
</dbReference>
<dbReference type="InterPro" id="IPR007015">
    <property type="entry name" value="DNA_pol_V/MYBBP1A"/>
</dbReference>
<keyword evidence="6" id="KW-1185">Reference proteome</keyword>
<evidence type="ECO:0000313" key="7">
    <source>
        <dbReference type="WBParaSite" id="DME_0000758301-mRNA-1"/>
    </source>
</evidence>
<dbReference type="AlphaFoldDB" id="A0A0N4UIY0"/>
<sequence>MRPSSVILDKFYDLADYNADKRHSAMVYILSKVFSLFYSGELIILSASLCLNECHRRMSSSRFLQLEDEEIVDYCVNRLIEGLSSPRAAARMGYTNALTQIFFDFSANWPVKRIFAIADEKLSLKSAVGFHAVLIAFFLFRLKSINFKHSKSKFFTS</sequence>
<dbReference type="STRING" id="318479.A0A0N4UIY0"/>
<proteinExistence type="predicted"/>
<accession>A0A0N4UIY0</accession>
<evidence type="ECO:0000313" key="6">
    <source>
        <dbReference type="Proteomes" id="UP000274756"/>
    </source>
</evidence>
<organism evidence="5 7">
    <name type="scientific">Dracunculus medinensis</name>
    <name type="common">Guinea worm</name>
    <dbReference type="NCBI Taxonomy" id="318479"/>
    <lineage>
        <taxon>Eukaryota</taxon>
        <taxon>Metazoa</taxon>
        <taxon>Ecdysozoa</taxon>
        <taxon>Nematoda</taxon>
        <taxon>Chromadorea</taxon>
        <taxon>Rhabditida</taxon>
        <taxon>Spirurina</taxon>
        <taxon>Dracunculoidea</taxon>
        <taxon>Dracunculidae</taxon>
        <taxon>Dracunculus</taxon>
    </lineage>
</organism>
<evidence type="ECO:0000313" key="4">
    <source>
        <dbReference type="EMBL" id="VDN51877.1"/>
    </source>
</evidence>
<dbReference type="WBParaSite" id="DME_0000758301-mRNA-1">
    <property type="protein sequence ID" value="DME_0000758301-mRNA-1"/>
    <property type="gene ID" value="DME_0000758301"/>
</dbReference>
<dbReference type="OrthoDB" id="342531at2759"/>
<dbReference type="GO" id="GO:0003723">
    <property type="term" value="F:RNA binding"/>
    <property type="evidence" value="ECO:0007669"/>
    <property type="project" value="TreeGrafter"/>
</dbReference>